<dbReference type="Proteomes" id="UP000062788">
    <property type="component" value="Unassembled WGS sequence"/>
</dbReference>
<sequence>MPMTIWRERFTALADRLPACVRGQRITAGDLVRLRSGGIAMTAIWAGRVAFAPGRWVCAQWFDANGELKQEFFPQCALRRTARQDAT</sequence>
<evidence type="ECO:0000313" key="2">
    <source>
        <dbReference type="Proteomes" id="UP000062788"/>
    </source>
</evidence>
<reference evidence="1 2" key="1">
    <citation type="submission" date="2015-11" db="EMBL/GenBank/DDBJ databases">
        <title>Expanding the genomic diversity of Burkholderia species for the development of highly accurate diagnostics.</title>
        <authorList>
            <person name="Sahl J."/>
            <person name="Keim P."/>
            <person name="Wagner D."/>
        </authorList>
    </citation>
    <scope>NUCLEOTIDE SEQUENCE [LARGE SCALE GENOMIC DNA]</scope>
    <source>
        <strain evidence="1 2">TSV85</strain>
    </source>
</reference>
<comment type="caution">
    <text evidence="1">The sequence shown here is derived from an EMBL/GenBank/DDBJ whole genome shotgun (WGS) entry which is preliminary data.</text>
</comment>
<dbReference type="Pfam" id="PF09926">
    <property type="entry name" value="DUF2158"/>
    <property type="match status" value="1"/>
</dbReference>
<name>A0A103E711_9BURK</name>
<organism evidence="1 2">
    <name type="scientific">Burkholderia singularis</name>
    <dbReference type="NCBI Taxonomy" id="1503053"/>
    <lineage>
        <taxon>Bacteria</taxon>
        <taxon>Pseudomonadati</taxon>
        <taxon>Pseudomonadota</taxon>
        <taxon>Betaproteobacteria</taxon>
        <taxon>Burkholderiales</taxon>
        <taxon>Burkholderiaceae</taxon>
        <taxon>Burkholderia</taxon>
        <taxon>pseudomallei group</taxon>
    </lineage>
</organism>
<dbReference type="InterPro" id="IPR019226">
    <property type="entry name" value="DUF2158"/>
</dbReference>
<proteinExistence type="predicted"/>
<dbReference type="OrthoDB" id="1264301at2"/>
<gene>
    <name evidence="1" type="ORF">WS67_04565</name>
</gene>
<protein>
    <recommendedName>
        <fullName evidence="3">DUF2158 domain-containing protein</fullName>
    </recommendedName>
</protein>
<dbReference type="EMBL" id="LOWA01000013">
    <property type="protein sequence ID" value="KVE29555.1"/>
    <property type="molecule type" value="Genomic_DNA"/>
</dbReference>
<dbReference type="AlphaFoldDB" id="A0A103E711"/>
<keyword evidence="2" id="KW-1185">Reference proteome</keyword>
<evidence type="ECO:0008006" key="3">
    <source>
        <dbReference type="Google" id="ProtNLM"/>
    </source>
</evidence>
<evidence type="ECO:0000313" key="1">
    <source>
        <dbReference type="EMBL" id="KVE29555.1"/>
    </source>
</evidence>
<accession>A0A103E711</accession>